<evidence type="ECO:0000256" key="7">
    <source>
        <dbReference type="ARBA" id="ARBA00022840"/>
    </source>
</evidence>
<dbReference type="GO" id="GO:0016887">
    <property type="term" value="F:ATP hydrolysis activity"/>
    <property type="evidence" value="ECO:0007669"/>
    <property type="project" value="InterPro"/>
</dbReference>
<dbReference type="FunFam" id="3.40.50.300:FF:000127">
    <property type="entry name" value="Ribose import ATP-binding protein RbsA"/>
    <property type="match status" value="1"/>
</dbReference>
<sequence>MTQELRLQLKGISKFFPGVRALNKVSLDVYAGEVHALCGENGAGKSTLMNILSGNLKPDEGSILLNGQEIVIKSPLHAQSLGIAIVYQERSLVETLSVAENIYVENQPHHTAGFIHFKKLYSQTAALLNRLGLSSISPTTPVSMLSPARKQMVEIAKALSRNPQILILDEPTASITEAEVKILFQIIRELKAQGISVIYISHRMSEIFQISDRVSVLKDGHYQGTINTNELTVNEVIKQMVGRDLLEQEYQTYVQPQVLLEVQNLSGNTFHQINFQLHKGEIVGLAGLVGAGRTEVARAIFGADPIVSGQILLEGKPVRITHPADAIELGIAYLPEERKDKGLFLEMSIANNVVSAGLKQVASNSFINRKAIQQLALAFKNKLNIITPSIEQKVLNLSGGNQQKVVLAKWLSTAPKVFMVDEPTHGVDVGAKAEIYSILRTLAAQGTAILLISSELPELLTLCDRILVMQNGRLVAQLSRAEATEQEIMHYASGTKVNYA</sequence>
<dbReference type="SUPFAM" id="SSF52540">
    <property type="entry name" value="P-loop containing nucleoside triphosphate hydrolases"/>
    <property type="match status" value="2"/>
</dbReference>
<evidence type="ECO:0000256" key="1">
    <source>
        <dbReference type="ARBA" id="ARBA00004202"/>
    </source>
</evidence>
<dbReference type="Pfam" id="PF00005">
    <property type="entry name" value="ABC_tran"/>
    <property type="match status" value="2"/>
</dbReference>
<evidence type="ECO:0000256" key="8">
    <source>
        <dbReference type="ARBA" id="ARBA00022967"/>
    </source>
</evidence>
<dbReference type="PANTHER" id="PTHR43790">
    <property type="entry name" value="CARBOHYDRATE TRANSPORT ATP-BINDING PROTEIN MG119-RELATED"/>
    <property type="match status" value="1"/>
</dbReference>
<evidence type="ECO:0000313" key="11">
    <source>
        <dbReference type="EMBL" id="QHT68345.1"/>
    </source>
</evidence>
<dbReference type="GO" id="GO:0005524">
    <property type="term" value="F:ATP binding"/>
    <property type="evidence" value="ECO:0007669"/>
    <property type="project" value="UniProtKB-KW"/>
</dbReference>
<proteinExistence type="predicted"/>
<dbReference type="PANTHER" id="PTHR43790:SF9">
    <property type="entry name" value="GALACTOFURANOSE TRANSPORTER ATP-BINDING PROTEIN YTFR"/>
    <property type="match status" value="1"/>
</dbReference>
<dbReference type="PROSITE" id="PS00211">
    <property type="entry name" value="ABC_TRANSPORTER_1"/>
    <property type="match status" value="1"/>
</dbReference>
<dbReference type="EMBL" id="CP048222">
    <property type="protein sequence ID" value="QHT68345.1"/>
    <property type="molecule type" value="Genomic_DNA"/>
</dbReference>
<gene>
    <name evidence="11" type="ORF">GXP67_17705</name>
</gene>
<dbReference type="InterPro" id="IPR050107">
    <property type="entry name" value="ABC_carbohydrate_import_ATPase"/>
</dbReference>
<keyword evidence="8" id="KW-1278">Translocase</keyword>
<dbReference type="InterPro" id="IPR017871">
    <property type="entry name" value="ABC_transporter-like_CS"/>
</dbReference>
<name>A0A6C0GK32_9BACT</name>
<evidence type="ECO:0000256" key="5">
    <source>
        <dbReference type="ARBA" id="ARBA00022737"/>
    </source>
</evidence>
<dbReference type="CDD" id="cd03215">
    <property type="entry name" value="ABC_Carb_Monos_II"/>
    <property type="match status" value="1"/>
</dbReference>
<evidence type="ECO:0000259" key="10">
    <source>
        <dbReference type="PROSITE" id="PS50893"/>
    </source>
</evidence>
<dbReference type="Gene3D" id="3.40.50.300">
    <property type="entry name" value="P-loop containing nucleotide triphosphate hydrolases"/>
    <property type="match status" value="2"/>
</dbReference>
<evidence type="ECO:0000256" key="3">
    <source>
        <dbReference type="ARBA" id="ARBA00022475"/>
    </source>
</evidence>
<dbReference type="Proteomes" id="UP000480178">
    <property type="component" value="Chromosome"/>
</dbReference>
<dbReference type="KEGG" id="rhoz:GXP67_17705"/>
<evidence type="ECO:0000256" key="6">
    <source>
        <dbReference type="ARBA" id="ARBA00022741"/>
    </source>
</evidence>
<keyword evidence="5" id="KW-0677">Repeat</keyword>
<protein>
    <submittedName>
        <fullName evidence="11">Sugar ABC transporter ATP-binding protein</fullName>
    </submittedName>
</protein>
<keyword evidence="12" id="KW-1185">Reference proteome</keyword>
<dbReference type="AlphaFoldDB" id="A0A6C0GK32"/>
<dbReference type="GO" id="GO:0005886">
    <property type="term" value="C:plasma membrane"/>
    <property type="evidence" value="ECO:0007669"/>
    <property type="project" value="UniProtKB-SubCell"/>
</dbReference>
<comment type="subcellular location">
    <subcellularLocation>
        <location evidence="1">Cell membrane</location>
        <topology evidence="1">Peripheral membrane protein</topology>
    </subcellularLocation>
</comment>
<evidence type="ECO:0000256" key="9">
    <source>
        <dbReference type="ARBA" id="ARBA00023136"/>
    </source>
</evidence>
<dbReference type="InterPro" id="IPR003439">
    <property type="entry name" value="ABC_transporter-like_ATP-bd"/>
</dbReference>
<evidence type="ECO:0000313" key="12">
    <source>
        <dbReference type="Proteomes" id="UP000480178"/>
    </source>
</evidence>
<reference evidence="11 12" key="1">
    <citation type="submission" date="2020-01" db="EMBL/GenBank/DDBJ databases">
        <authorList>
            <person name="Kim M.K."/>
        </authorList>
    </citation>
    <scope>NUCLEOTIDE SEQUENCE [LARGE SCALE GENOMIC DNA]</scope>
    <source>
        <strain evidence="11 12">172606-1</strain>
    </source>
</reference>
<dbReference type="InterPro" id="IPR027417">
    <property type="entry name" value="P-loop_NTPase"/>
</dbReference>
<keyword evidence="9" id="KW-0472">Membrane</keyword>
<feature type="domain" description="ABC transporter" evidence="10">
    <location>
        <begin position="254"/>
        <end position="496"/>
    </location>
</feature>
<evidence type="ECO:0000256" key="2">
    <source>
        <dbReference type="ARBA" id="ARBA00022448"/>
    </source>
</evidence>
<keyword evidence="4" id="KW-0762">Sugar transport</keyword>
<dbReference type="PROSITE" id="PS50893">
    <property type="entry name" value="ABC_TRANSPORTER_2"/>
    <property type="match status" value="2"/>
</dbReference>
<keyword evidence="2" id="KW-0813">Transport</keyword>
<dbReference type="RefSeq" id="WP_162444359.1">
    <property type="nucleotide sequence ID" value="NZ_CP048222.1"/>
</dbReference>
<dbReference type="CDD" id="cd03216">
    <property type="entry name" value="ABC_Carb_Monos_I"/>
    <property type="match status" value="1"/>
</dbReference>
<keyword evidence="7 11" id="KW-0067">ATP-binding</keyword>
<dbReference type="SMART" id="SM00382">
    <property type="entry name" value="AAA"/>
    <property type="match status" value="2"/>
</dbReference>
<evidence type="ECO:0000256" key="4">
    <source>
        <dbReference type="ARBA" id="ARBA00022597"/>
    </source>
</evidence>
<keyword evidence="6" id="KW-0547">Nucleotide-binding</keyword>
<feature type="domain" description="ABC transporter" evidence="10">
    <location>
        <begin position="7"/>
        <end position="244"/>
    </location>
</feature>
<dbReference type="InterPro" id="IPR003593">
    <property type="entry name" value="AAA+_ATPase"/>
</dbReference>
<keyword evidence="3" id="KW-1003">Cell membrane</keyword>
<organism evidence="11 12">
    <name type="scientific">Rhodocytophaga rosea</name>
    <dbReference type="NCBI Taxonomy" id="2704465"/>
    <lineage>
        <taxon>Bacteria</taxon>
        <taxon>Pseudomonadati</taxon>
        <taxon>Bacteroidota</taxon>
        <taxon>Cytophagia</taxon>
        <taxon>Cytophagales</taxon>
        <taxon>Rhodocytophagaceae</taxon>
        <taxon>Rhodocytophaga</taxon>
    </lineage>
</organism>
<accession>A0A6C0GK32</accession>